<keyword evidence="2" id="KW-1185">Reference proteome</keyword>
<proteinExistence type="predicted"/>
<name>A0A1R3I4S5_9ROSI</name>
<dbReference type="PANTHER" id="PTHR34190:SF10">
    <property type="entry name" value="TERNARY COMPLEX FACTOR MIP1 LEUCINE-ZIPPER DOMAIN-CONTAINING PROTEIN"/>
    <property type="match status" value="1"/>
</dbReference>
<dbReference type="OrthoDB" id="1225832at2759"/>
<accession>A0A1R3I4S5</accession>
<comment type="caution">
    <text evidence="1">The sequence shown here is derived from an EMBL/GenBank/DDBJ whole genome shotgun (WGS) entry which is preliminary data.</text>
</comment>
<protein>
    <submittedName>
        <fullName evidence="1">Uncharacterized protein</fullName>
    </submittedName>
</protein>
<evidence type="ECO:0000313" key="2">
    <source>
        <dbReference type="Proteomes" id="UP000187203"/>
    </source>
</evidence>
<evidence type="ECO:0000313" key="1">
    <source>
        <dbReference type="EMBL" id="OMO77578.1"/>
    </source>
</evidence>
<dbReference type="AlphaFoldDB" id="A0A1R3I4S5"/>
<sequence>MIMTSLMQVDDDECKSKTLSSALEEVSHKGTLIDRLMALENRLFKLSLSLDIENTSRSSSKYSTNIINIPQAAEPEPETKVQLDLDHAQKKLQDDDDIDSLIISQLCSTPHRLNNGIFH</sequence>
<dbReference type="PANTHER" id="PTHR34190">
    <property type="entry name" value="EXPRESSED PROTEIN"/>
    <property type="match status" value="1"/>
</dbReference>
<gene>
    <name evidence="1" type="ORF">COLO4_25085</name>
</gene>
<dbReference type="Proteomes" id="UP000187203">
    <property type="component" value="Unassembled WGS sequence"/>
</dbReference>
<organism evidence="1 2">
    <name type="scientific">Corchorus olitorius</name>
    <dbReference type="NCBI Taxonomy" id="93759"/>
    <lineage>
        <taxon>Eukaryota</taxon>
        <taxon>Viridiplantae</taxon>
        <taxon>Streptophyta</taxon>
        <taxon>Embryophyta</taxon>
        <taxon>Tracheophyta</taxon>
        <taxon>Spermatophyta</taxon>
        <taxon>Magnoliopsida</taxon>
        <taxon>eudicotyledons</taxon>
        <taxon>Gunneridae</taxon>
        <taxon>Pentapetalae</taxon>
        <taxon>rosids</taxon>
        <taxon>malvids</taxon>
        <taxon>Malvales</taxon>
        <taxon>Malvaceae</taxon>
        <taxon>Grewioideae</taxon>
        <taxon>Apeibeae</taxon>
        <taxon>Corchorus</taxon>
    </lineage>
</organism>
<reference evidence="2" key="1">
    <citation type="submission" date="2013-09" db="EMBL/GenBank/DDBJ databases">
        <title>Corchorus olitorius genome sequencing.</title>
        <authorList>
            <person name="Alam M."/>
            <person name="Haque M.S."/>
            <person name="Islam M.S."/>
            <person name="Emdad E.M."/>
            <person name="Islam M.M."/>
            <person name="Ahmed B."/>
            <person name="Halim A."/>
            <person name="Hossen Q.M.M."/>
            <person name="Hossain M.Z."/>
            <person name="Ahmed R."/>
            <person name="Khan M.M."/>
            <person name="Islam R."/>
            <person name="Rashid M.M."/>
            <person name="Khan S.A."/>
            <person name="Rahman M.S."/>
            <person name="Alam M."/>
            <person name="Yahiya A.S."/>
            <person name="Khan M.S."/>
            <person name="Azam M.S."/>
            <person name="Haque T."/>
            <person name="Lashkar M.Z.H."/>
            <person name="Akhand A.I."/>
            <person name="Morshed G."/>
            <person name="Roy S."/>
            <person name="Uddin K.S."/>
            <person name="Rabeya T."/>
            <person name="Hossain A.S."/>
            <person name="Chowdhury A."/>
            <person name="Snigdha A.R."/>
            <person name="Mortoza M.S."/>
            <person name="Matin S.A."/>
            <person name="Hoque S.M.E."/>
            <person name="Islam M.K."/>
            <person name="Roy D.K."/>
            <person name="Haider R."/>
            <person name="Moosa M.M."/>
            <person name="Elias S.M."/>
            <person name="Hasan A.M."/>
            <person name="Jahan S."/>
            <person name="Shafiuddin M."/>
            <person name="Mahmood N."/>
            <person name="Shommy N.S."/>
        </authorList>
    </citation>
    <scope>NUCLEOTIDE SEQUENCE [LARGE SCALE GENOMIC DNA]</scope>
    <source>
        <strain evidence="2">cv. O-4</strain>
    </source>
</reference>
<dbReference type="EMBL" id="AWUE01018913">
    <property type="protein sequence ID" value="OMO77578.1"/>
    <property type="molecule type" value="Genomic_DNA"/>
</dbReference>